<dbReference type="Gene3D" id="6.10.140.1330">
    <property type="match status" value="1"/>
</dbReference>
<evidence type="ECO:0000256" key="4">
    <source>
        <dbReference type="ARBA" id="ARBA00022692"/>
    </source>
</evidence>
<protein>
    <submittedName>
        <fullName evidence="13">Sodium hydrogen exchanger</fullName>
    </submittedName>
</protein>
<feature type="domain" description="Cation/H+ exchanger transmembrane" evidence="12">
    <location>
        <begin position="65"/>
        <end position="467"/>
    </location>
</feature>
<dbReference type="GO" id="GO:0098719">
    <property type="term" value="P:sodium ion import across plasma membrane"/>
    <property type="evidence" value="ECO:0007669"/>
    <property type="project" value="TreeGrafter"/>
</dbReference>
<feature type="transmembrane region" description="Helical" evidence="11">
    <location>
        <begin position="329"/>
        <end position="359"/>
    </location>
</feature>
<dbReference type="Proteomes" id="UP000530660">
    <property type="component" value="Unassembled WGS sequence"/>
</dbReference>
<evidence type="ECO:0000256" key="10">
    <source>
        <dbReference type="SAM" id="MobiDB-lite"/>
    </source>
</evidence>
<evidence type="ECO:0000256" key="1">
    <source>
        <dbReference type="ARBA" id="ARBA00004651"/>
    </source>
</evidence>
<sequence length="1357" mass="151811">MDDSASFSNALYLTKDLLSVHESVTNGTDPVGDEIFAVCHGFTQWTPSTFMILLFPILAVLLAYGSKTVLDRYRLPIPYTFLLVIAGGVFGVAGCYLNLAQLSASLNYWVDVQNPEILFYVLLPPLILESALFIDWWTVSNLLLQVFALSMILVIIDAALIAVFTTYVLTDQLWTLNAGWMFGALISPTDVLAVNMALEGSGVRVPLQVMIQGESLFNDGSGFTLFVLFLNRLQPGANQAISQIFVQLLRLAGGGLALGIAFAVPTLFFLRRVWKDAAIEIGSTFVISYLVFYVGESPCGVSGIVAVASFGLVLRADRFASLTPEFQEALLAFWSVISMIINAIAFTYAGFIAVVNLIVFWGRHGIDAQTIAYGLALYPVLYLSRLVAVVILYPVLRRSRYGLSWQEAVLIVHAGLRGAISLIAAQIVFHEPNIQGGTYVNARVQLWTSTIVLMTLMLQAPTIKTVARCLGLLNRSTAQVRTFRAQVRRLHAKALDMMLDMRRTSRFTFADWVFVAQVAILPAELNKLLLSVGQVRSIVHRACQAQVLATHLNTAAIESGDASLPDKASVQTSSSDTDESSMHHRVSGKSTTTTTTTSHDMGRAPQPFENDPLTSLGESERHATPSTSANWNWSGGLAPAAPRLGSGLSRSTSQPQLVARPPRVSMSVPRASVDYRAPGPRALQERHSREMRRLSHSLQLERQHTTTQSWSKRRFWLRPRHRRERHAHAGERAPSTIFGRPSILQRRERQEKQKSASRATTVFLHQLNESRRRALLAIRAAVQKQFLIGSVSTSPYLILSASIDRSIDEVSNPTNIHEIRIFSHSQHGGWGLSRLEHFLVSLFGRFRYLHRFARYLIYRRLFLGYDIVSGLTVALVHALHTRHGQETEHRAVEKDQGLGMTTPAPHTSPDWVWTDPHGSLTLVADMQVAIELEAEVARCETYLHSSRVLSPETVRASDSLHATLVLISRQNRLIEELYSTGALTEAERKALLDQLDMRREALQRISIRFPLPTMADCLRNMLATWLEAEYLESAALARALDQLLAAWRSVGQVRAFAFGEVVQQKDTLVVGVFYVVRGAIEVRTQHVDFVVDDEPQARTRTMESRVGHEMSHLPSSVMPNKRPTSEERTRRQSAMIANLLSEDEFPAQTLIPSSMPRAKQPSAGEAASAGNQPMLTGPKRGFRLHLFGSEAEAPSDEFDAILRQAFDCIVRVHAPRGAYSELRHHRSNFVEERHRSVYVLLWAMSSVCQAVALGETTKPTTTTMRMRLPGMLHSTRAQCQVLQPYETLPRRTWKRRDSSQHRWRRNHMRFAPSATVSLDNPLGWLAHCIDIDRRWNWWSSLNSRMSSSFQQRVFEPS</sequence>
<evidence type="ECO:0000313" key="13">
    <source>
        <dbReference type="EMBL" id="KAF6000726.1"/>
    </source>
</evidence>
<feature type="compositionally biased region" description="Polar residues" evidence="10">
    <location>
        <begin position="624"/>
        <end position="633"/>
    </location>
</feature>
<evidence type="ECO:0000256" key="6">
    <source>
        <dbReference type="ARBA" id="ARBA00023053"/>
    </source>
</evidence>
<evidence type="ECO:0000256" key="11">
    <source>
        <dbReference type="SAM" id="Phobius"/>
    </source>
</evidence>
<evidence type="ECO:0000256" key="2">
    <source>
        <dbReference type="ARBA" id="ARBA00022448"/>
    </source>
</evidence>
<dbReference type="GO" id="GO:0015385">
    <property type="term" value="F:sodium:proton antiporter activity"/>
    <property type="evidence" value="ECO:0007669"/>
    <property type="project" value="InterPro"/>
</dbReference>
<keyword evidence="9" id="KW-0739">Sodium transport</keyword>
<dbReference type="EMBL" id="VWRR01000018">
    <property type="protein sequence ID" value="KAF6000726.1"/>
    <property type="molecule type" value="Genomic_DNA"/>
</dbReference>
<evidence type="ECO:0000256" key="5">
    <source>
        <dbReference type="ARBA" id="ARBA00022989"/>
    </source>
</evidence>
<feature type="transmembrane region" description="Helical" evidence="11">
    <location>
        <begin position="251"/>
        <end position="270"/>
    </location>
</feature>
<keyword evidence="7" id="KW-0406">Ion transport</keyword>
<proteinExistence type="predicted"/>
<dbReference type="PANTHER" id="PTHR10110:SF86">
    <property type="entry name" value="SODIUM_HYDROGEN EXCHANGER 7"/>
    <property type="match status" value="1"/>
</dbReference>
<dbReference type="OrthoDB" id="441412at2759"/>
<feature type="transmembrane region" description="Helical" evidence="11">
    <location>
        <begin position="146"/>
        <end position="168"/>
    </location>
</feature>
<organism evidence="13 14">
    <name type="scientific">Cyanidiococcus yangmingshanensis</name>
    <dbReference type="NCBI Taxonomy" id="2690220"/>
    <lineage>
        <taxon>Eukaryota</taxon>
        <taxon>Rhodophyta</taxon>
        <taxon>Bangiophyceae</taxon>
        <taxon>Cyanidiales</taxon>
        <taxon>Cyanidiaceae</taxon>
        <taxon>Cyanidiococcus</taxon>
    </lineage>
</organism>
<feature type="region of interest" description="Disordered" evidence="10">
    <location>
        <begin position="1103"/>
        <end position="1131"/>
    </location>
</feature>
<keyword evidence="4 11" id="KW-0812">Transmembrane</keyword>
<keyword evidence="2" id="KW-0813">Transport</keyword>
<accession>A0A7J7IC95</accession>
<keyword evidence="6" id="KW-0915">Sodium</keyword>
<evidence type="ECO:0000313" key="14">
    <source>
        <dbReference type="Proteomes" id="UP000530660"/>
    </source>
</evidence>
<reference evidence="13 14" key="1">
    <citation type="journal article" date="2020" name="J. Phycol.">
        <title>Comparative genome analysis reveals Cyanidiococcus gen. nov., a new extremophilic red algal genus sister to Cyanidioschyzon (Cyanidioschyzonaceae, Rhodophyta).</title>
        <authorList>
            <person name="Liu S.-L."/>
            <person name="Chiang Y.-R."/>
            <person name="Yoon H.S."/>
            <person name="Fu H.-Y."/>
        </authorList>
    </citation>
    <scope>NUCLEOTIDE SEQUENCE [LARGE SCALE GENOMIC DNA]</scope>
    <source>
        <strain evidence="13 14">THAL066</strain>
    </source>
</reference>
<evidence type="ECO:0000256" key="8">
    <source>
        <dbReference type="ARBA" id="ARBA00023136"/>
    </source>
</evidence>
<comment type="subcellular location">
    <subcellularLocation>
        <location evidence="1">Cell membrane</location>
        <topology evidence="1">Multi-pass membrane protein</topology>
    </subcellularLocation>
</comment>
<dbReference type="PANTHER" id="PTHR10110">
    <property type="entry name" value="SODIUM/HYDROGEN EXCHANGER"/>
    <property type="match status" value="1"/>
</dbReference>
<feature type="transmembrane region" description="Helical" evidence="11">
    <location>
        <begin position="45"/>
        <end position="65"/>
    </location>
</feature>
<gene>
    <name evidence="13" type="primary">SLC9C1_2</name>
    <name evidence="13" type="ORF">F1559_002239</name>
</gene>
<keyword evidence="14" id="KW-1185">Reference proteome</keyword>
<dbReference type="GO" id="GO:0015386">
    <property type="term" value="F:potassium:proton antiporter activity"/>
    <property type="evidence" value="ECO:0007669"/>
    <property type="project" value="TreeGrafter"/>
</dbReference>
<comment type="caution">
    <text evidence="13">The sequence shown here is derived from an EMBL/GenBank/DDBJ whole genome shotgun (WGS) entry which is preliminary data.</text>
</comment>
<keyword evidence="5 11" id="KW-1133">Transmembrane helix</keyword>
<dbReference type="InterPro" id="IPR018422">
    <property type="entry name" value="Cation/H_exchanger_CPA1"/>
</dbReference>
<dbReference type="GO" id="GO:0051453">
    <property type="term" value="P:regulation of intracellular pH"/>
    <property type="evidence" value="ECO:0007669"/>
    <property type="project" value="TreeGrafter"/>
</dbReference>
<feature type="transmembrane region" description="Helical" evidence="11">
    <location>
        <begin position="117"/>
        <end position="139"/>
    </location>
</feature>
<name>A0A7J7IC95_9RHOD</name>
<dbReference type="GO" id="GO:0005886">
    <property type="term" value="C:plasma membrane"/>
    <property type="evidence" value="ECO:0007669"/>
    <property type="project" value="UniProtKB-SubCell"/>
</dbReference>
<evidence type="ECO:0000256" key="3">
    <source>
        <dbReference type="ARBA" id="ARBA00022475"/>
    </source>
</evidence>
<evidence type="ECO:0000259" key="12">
    <source>
        <dbReference type="Pfam" id="PF00999"/>
    </source>
</evidence>
<feature type="region of interest" description="Disordered" evidence="10">
    <location>
        <begin position="1153"/>
        <end position="1175"/>
    </location>
</feature>
<dbReference type="Pfam" id="PF00999">
    <property type="entry name" value="Na_H_Exchanger"/>
    <property type="match status" value="1"/>
</dbReference>
<keyword evidence="8 11" id="KW-0472">Membrane</keyword>
<feature type="transmembrane region" description="Helical" evidence="11">
    <location>
        <begin position="300"/>
        <end position="317"/>
    </location>
</feature>
<feature type="transmembrane region" description="Helical" evidence="11">
    <location>
        <begin position="371"/>
        <end position="396"/>
    </location>
</feature>
<evidence type="ECO:0000256" key="7">
    <source>
        <dbReference type="ARBA" id="ARBA00023065"/>
    </source>
</evidence>
<feature type="region of interest" description="Disordered" evidence="10">
    <location>
        <begin position="561"/>
        <end position="665"/>
    </location>
</feature>
<keyword evidence="3" id="KW-1003">Cell membrane</keyword>
<dbReference type="InterPro" id="IPR006153">
    <property type="entry name" value="Cation/H_exchanger_TM"/>
</dbReference>
<evidence type="ECO:0000256" key="9">
    <source>
        <dbReference type="ARBA" id="ARBA00023201"/>
    </source>
</evidence>
<feature type="transmembrane region" description="Helical" evidence="11">
    <location>
        <begin position="77"/>
        <end position="97"/>
    </location>
</feature>